<sequence>MSQQISQSRITLTSLKVAAFASEETWCFEAKVCLDGKVIANAHNSGTGGCTFILAMDGQDKLLEEAEAFAKSLPDLVSDFNDPQTGTNMLLSVDLEMLVDCIVSDMQAEKKLRTRFKREFPKKLLYVQGDALYSVKGFDLSKTKDKAALFKSCRDHNGKDIIILAELTEAKAWELYKKTMSGE</sequence>
<comment type="caution">
    <text evidence="1">The sequence shown here is derived from an EMBL/GenBank/DDBJ whole genome shotgun (WGS) entry which is preliminary data.</text>
</comment>
<evidence type="ECO:0000313" key="2">
    <source>
        <dbReference type="Proteomes" id="UP000092247"/>
    </source>
</evidence>
<organism evidence="1 2">
    <name type="scientific">Morganella psychrotolerans</name>
    <dbReference type="NCBI Taxonomy" id="368603"/>
    <lineage>
        <taxon>Bacteria</taxon>
        <taxon>Pseudomonadati</taxon>
        <taxon>Pseudomonadota</taxon>
        <taxon>Gammaproteobacteria</taxon>
        <taxon>Enterobacterales</taxon>
        <taxon>Morganellaceae</taxon>
        <taxon>Morganella</taxon>
    </lineage>
</organism>
<reference evidence="1 2" key="1">
    <citation type="submission" date="2016-06" db="EMBL/GenBank/DDBJ databases">
        <authorList>
            <person name="Kjaerup R.B."/>
            <person name="Dalgaard T.S."/>
            <person name="Juul-Madsen H.R."/>
        </authorList>
    </citation>
    <scope>NUCLEOTIDE SEQUENCE [LARGE SCALE GENOMIC DNA]</scope>
    <source>
        <strain evidence="1 2">GCSL-Mp3</strain>
    </source>
</reference>
<dbReference type="EMBL" id="LZEX01000003">
    <property type="protein sequence ID" value="OBU10579.1"/>
    <property type="molecule type" value="Genomic_DNA"/>
</dbReference>
<accession>A0A1B8HME4</accession>
<dbReference type="Proteomes" id="UP000092247">
    <property type="component" value="Unassembled WGS sequence"/>
</dbReference>
<name>A0A1B8HME4_9GAMM</name>
<gene>
    <name evidence="1" type="ORF">AYY17_15670</name>
</gene>
<protein>
    <submittedName>
        <fullName evidence="1">Uncharacterized protein</fullName>
    </submittedName>
</protein>
<dbReference type="RefSeq" id="WP_067421827.1">
    <property type="nucleotide sequence ID" value="NZ_LZEX01000003.1"/>
</dbReference>
<dbReference type="AlphaFoldDB" id="A0A1B8HME4"/>
<evidence type="ECO:0000313" key="1">
    <source>
        <dbReference type="EMBL" id="OBU10579.1"/>
    </source>
</evidence>
<proteinExistence type="predicted"/>